<proteinExistence type="predicted"/>
<reference evidence="2 3" key="2">
    <citation type="journal article" date="2016" name="Genome Announc.">
        <title>Draft Genome Sequence of a Biocontrol Rhizobacterium, Chryseobacterium kwangjuense Strain KJ1R5, Isolated from Pepper (Capsicum annuum).</title>
        <authorList>
            <person name="Jeong J.J."/>
            <person name="Park H."/>
            <person name="Park B.H."/>
            <person name="Mannaa M."/>
            <person name="Sang M.K."/>
            <person name="Choi I.G."/>
            <person name="Kim K.D."/>
        </authorList>
    </citation>
    <scope>NUCLEOTIDE SEQUENCE [LARGE SCALE GENOMIC DNA]</scope>
    <source>
        <strain evidence="2 3">KJ1R5</strain>
    </source>
</reference>
<organism evidence="2 3">
    <name type="scientific">Chryseobacterium kwangjuense</name>
    <dbReference type="NCBI Taxonomy" id="267125"/>
    <lineage>
        <taxon>Bacteria</taxon>
        <taxon>Pseudomonadati</taxon>
        <taxon>Bacteroidota</taxon>
        <taxon>Flavobacteriia</taxon>
        <taxon>Flavobacteriales</taxon>
        <taxon>Weeksellaceae</taxon>
        <taxon>Chryseobacterium group</taxon>
        <taxon>Chryseobacterium</taxon>
    </lineage>
</organism>
<dbReference type="EMBL" id="LPUR01000001">
    <property type="protein sequence ID" value="KXH85520.1"/>
    <property type="molecule type" value="Genomic_DNA"/>
</dbReference>
<dbReference type="AlphaFoldDB" id="A0A135WKT0"/>
<gene>
    <name evidence="2" type="ORF">AU378_07180</name>
</gene>
<dbReference type="OrthoDB" id="1251584at2"/>
<feature type="chain" id="PRO_5007468058" description="Ig-like domain-containing protein" evidence="1">
    <location>
        <begin position="19"/>
        <end position="167"/>
    </location>
</feature>
<name>A0A135WKT0_9FLAO</name>
<dbReference type="Proteomes" id="UP000070513">
    <property type="component" value="Unassembled WGS sequence"/>
</dbReference>
<feature type="signal peptide" evidence="1">
    <location>
        <begin position="1"/>
        <end position="18"/>
    </location>
</feature>
<accession>A0A135WKT0</accession>
<reference evidence="3" key="1">
    <citation type="submission" date="2015-12" db="EMBL/GenBank/DDBJ databases">
        <title>Genome sequence of a biocontrol rhizobacterium Chryseobacterium kwangjuense strain KJ1R5 isolated from pepper (Capsicum annuum L.).</title>
        <authorList>
            <person name="Jeong J.-J."/>
            <person name="Park H."/>
            <person name="Mannaa M."/>
            <person name="Sang M.K."/>
            <person name="Choi I.-G."/>
            <person name="Kim K.D."/>
        </authorList>
    </citation>
    <scope>NUCLEOTIDE SEQUENCE [LARGE SCALE GENOMIC DNA]</scope>
    <source>
        <strain evidence="3">KJ1R5</strain>
    </source>
</reference>
<evidence type="ECO:0000313" key="3">
    <source>
        <dbReference type="Proteomes" id="UP000070513"/>
    </source>
</evidence>
<evidence type="ECO:0000256" key="1">
    <source>
        <dbReference type="SAM" id="SignalP"/>
    </source>
</evidence>
<keyword evidence="1" id="KW-0732">Signal</keyword>
<evidence type="ECO:0000313" key="2">
    <source>
        <dbReference type="EMBL" id="KXH85520.1"/>
    </source>
</evidence>
<dbReference type="RefSeq" id="WP_062649436.1">
    <property type="nucleotide sequence ID" value="NZ_LPUR01000001.1"/>
</dbReference>
<comment type="caution">
    <text evidence="2">The sequence shown here is derived from an EMBL/GenBank/DDBJ whole genome shotgun (WGS) entry which is preliminary data.</text>
</comment>
<evidence type="ECO:0008006" key="4">
    <source>
        <dbReference type="Google" id="ProtNLM"/>
    </source>
</evidence>
<protein>
    <recommendedName>
        <fullName evidence="4">Ig-like domain-containing protein</fullName>
    </recommendedName>
</protein>
<sequence length="167" mass="17847">MKKLLIIIGLLSISSAFAQGGPLVINNFTTYDFHTRVTAANLATPGCYFYVTLDNPELVISGNTNVSYSSYNIPGTIWKVSTSPTSANPRPGSHPSLAPGGVISNNTKWVVSQFQFYQSGTPLSSGAVGDTSYTCNPVPNTYSTPEAVVEWFTVTSGGTTYTYLQVL</sequence>